<keyword evidence="2" id="KW-0012">Acyltransferase</keyword>
<dbReference type="EMBL" id="JBHMCF010000008">
    <property type="protein sequence ID" value="MFB9469599.1"/>
    <property type="molecule type" value="Genomic_DNA"/>
</dbReference>
<dbReference type="InterPro" id="IPR000182">
    <property type="entry name" value="GNAT_dom"/>
</dbReference>
<keyword evidence="2" id="KW-0808">Transferase</keyword>
<comment type="caution">
    <text evidence="2">The sequence shown here is derived from an EMBL/GenBank/DDBJ whole genome shotgun (WGS) entry which is preliminary data.</text>
</comment>
<dbReference type="Gene3D" id="3.40.630.30">
    <property type="match status" value="1"/>
</dbReference>
<dbReference type="SUPFAM" id="SSF55729">
    <property type="entry name" value="Acyl-CoA N-acyltransferases (Nat)"/>
    <property type="match status" value="1"/>
</dbReference>
<evidence type="ECO:0000259" key="1">
    <source>
        <dbReference type="PROSITE" id="PS51186"/>
    </source>
</evidence>
<proteinExistence type="predicted"/>
<dbReference type="EC" id="2.3.-.-" evidence="2"/>
<dbReference type="PANTHER" id="PTHR43441:SF6">
    <property type="entry name" value="N-ACETYLTRANSFERASE DOMAIN-CONTAINING PROTEIN"/>
    <property type="match status" value="1"/>
</dbReference>
<gene>
    <name evidence="2" type="ORF">ACFFR3_08775</name>
</gene>
<protein>
    <submittedName>
        <fullName evidence="2">GNAT family N-acetyltransferase</fullName>
        <ecNumber evidence="2">2.3.-.-</ecNumber>
    </submittedName>
</protein>
<keyword evidence="3" id="KW-1185">Reference proteome</keyword>
<accession>A0ABV5NIK6</accession>
<feature type="domain" description="N-acetyltransferase" evidence="1">
    <location>
        <begin position="11"/>
        <end position="168"/>
    </location>
</feature>
<dbReference type="InterPro" id="IPR016181">
    <property type="entry name" value="Acyl_CoA_acyltransferase"/>
</dbReference>
<reference evidence="2 3" key="1">
    <citation type="submission" date="2024-09" db="EMBL/GenBank/DDBJ databases">
        <authorList>
            <person name="Sun Q."/>
            <person name="Mori K."/>
        </authorList>
    </citation>
    <scope>NUCLEOTIDE SEQUENCE [LARGE SCALE GENOMIC DNA]</scope>
    <source>
        <strain evidence="2 3">JCM 3324</strain>
    </source>
</reference>
<dbReference type="Pfam" id="PF13302">
    <property type="entry name" value="Acetyltransf_3"/>
    <property type="match status" value="1"/>
</dbReference>
<organism evidence="2 3">
    <name type="scientific">Nonomuraea salmonea</name>
    <dbReference type="NCBI Taxonomy" id="46181"/>
    <lineage>
        <taxon>Bacteria</taxon>
        <taxon>Bacillati</taxon>
        <taxon>Actinomycetota</taxon>
        <taxon>Actinomycetes</taxon>
        <taxon>Streptosporangiales</taxon>
        <taxon>Streptosporangiaceae</taxon>
        <taxon>Nonomuraea</taxon>
    </lineage>
</organism>
<sequence length="170" mass="18868">MGVSSLSDGVVTLSPLCLDDLDAHLAGEDDQLVRWLNGGPSNRADTEEYIRGCMELWAAKGPHRAFGIHVVGHQDLVGTMDVRFGTEELPDDQVNLAYGLYPRWRGRGLATRAVHLACRFAASEGATRALIRAEPENAPSIAVARRSGFRYVRRSQDEDGTWYDHYVRDL</sequence>
<name>A0ABV5NIK6_9ACTN</name>
<dbReference type="Proteomes" id="UP001589568">
    <property type="component" value="Unassembled WGS sequence"/>
</dbReference>
<evidence type="ECO:0000313" key="2">
    <source>
        <dbReference type="EMBL" id="MFB9469599.1"/>
    </source>
</evidence>
<dbReference type="InterPro" id="IPR051908">
    <property type="entry name" value="Ribosomal_N-acetyltransferase"/>
</dbReference>
<dbReference type="PANTHER" id="PTHR43441">
    <property type="entry name" value="RIBOSOMAL-PROTEIN-SERINE ACETYLTRANSFERASE"/>
    <property type="match status" value="1"/>
</dbReference>
<dbReference type="RefSeq" id="WP_345407694.1">
    <property type="nucleotide sequence ID" value="NZ_BAAAXS010000001.1"/>
</dbReference>
<dbReference type="PROSITE" id="PS51186">
    <property type="entry name" value="GNAT"/>
    <property type="match status" value="1"/>
</dbReference>
<dbReference type="GO" id="GO:0016746">
    <property type="term" value="F:acyltransferase activity"/>
    <property type="evidence" value="ECO:0007669"/>
    <property type="project" value="UniProtKB-KW"/>
</dbReference>
<evidence type="ECO:0000313" key="3">
    <source>
        <dbReference type="Proteomes" id="UP001589568"/>
    </source>
</evidence>